<evidence type="ECO:0000313" key="2">
    <source>
        <dbReference type="EMBL" id="PNR37881.1"/>
    </source>
</evidence>
<reference evidence="3" key="3">
    <citation type="submission" date="2020-12" db="UniProtKB">
        <authorList>
            <consortium name="EnsemblPlants"/>
        </authorList>
    </citation>
    <scope>IDENTIFICATION</scope>
</reference>
<dbReference type="InParanoid" id="A0A2K1J8N1"/>
<sequence length="113" mass="13148">MRFEARPRDVENQIRLPTIKKKNRLQQWIVKDESLNPTAALQEQSTATTDHKETKTEHIVDADLAAELDYFWLQACRECSQHQEQRHCRPVSGKPTTIPTLMNSKKHSQKITP</sequence>
<dbReference type="EnsemblPlants" id="Pp3c16_14880V3.1">
    <property type="protein sequence ID" value="PAC:32985084.CDS.1"/>
    <property type="gene ID" value="Pp3c16_14880"/>
</dbReference>
<feature type="region of interest" description="Disordered" evidence="1">
    <location>
        <begin position="83"/>
        <end position="113"/>
    </location>
</feature>
<proteinExistence type="predicted"/>
<reference evidence="2 4" key="1">
    <citation type="journal article" date="2008" name="Science">
        <title>The Physcomitrella genome reveals evolutionary insights into the conquest of land by plants.</title>
        <authorList>
            <person name="Rensing S."/>
            <person name="Lang D."/>
            <person name="Zimmer A."/>
            <person name="Terry A."/>
            <person name="Salamov A."/>
            <person name="Shapiro H."/>
            <person name="Nishiyama T."/>
            <person name="Perroud P.-F."/>
            <person name="Lindquist E."/>
            <person name="Kamisugi Y."/>
            <person name="Tanahashi T."/>
            <person name="Sakakibara K."/>
            <person name="Fujita T."/>
            <person name="Oishi K."/>
            <person name="Shin-I T."/>
            <person name="Kuroki Y."/>
            <person name="Toyoda A."/>
            <person name="Suzuki Y."/>
            <person name="Hashimoto A."/>
            <person name="Yamaguchi K."/>
            <person name="Sugano A."/>
            <person name="Kohara Y."/>
            <person name="Fujiyama A."/>
            <person name="Anterola A."/>
            <person name="Aoki S."/>
            <person name="Ashton N."/>
            <person name="Barbazuk W.B."/>
            <person name="Barker E."/>
            <person name="Bennetzen J."/>
            <person name="Bezanilla M."/>
            <person name="Blankenship R."/>
            <person name="Cho S.H."/>
            <person name="Dutcher S."/>
            <person name="Estelle M."/>
            <person name="Fawcett J.A."/>
            <person name="Gundlach H."/>
            <person name="Hanada K."/>
            <person name="Heyl A."/>
            <person name="Hicks K.A."/>
            <person name="Hugh J."/>
            <person name="Lohr M."/>
            <person name="Mayer K."/>
            <person name="Melkozernov A."/>
            <person name="Murata T."/>
            <person name="Nelson D."/>
            <person name="Pils B."/>
            <person name="Prigge M."/>
            <person name="Reiss B."/>
            <person name="Renner T."/>
            <person name="Rombauts S."/>
            <person name="Rushton P."/>
            <person name="Sanderfoot A."/>
            <person name="Schween G."/>
            <person name="Shiu S.-H."/>
            <person name="Stueber K."/>
            <person name="Theodoulou F.L."/>
            <person name="Tu H."/>
            <person name="Van de Peer Y."/>
            <person name="Verrier P.J."/>
            <person name="Waters E."/>
            <person name="Wood A."/>
            <person name="Yang L."/>
            <person name="Cove D."/>
            <person name="Cuming A."/>
            <person name="Hasebe M."/>
            <person name="Lucas S."/>
            <person name="Mishler D.B."/>
            <person name="Reski R."/>
            <person name="Grigoriev I."/>
            <person name="Quatrano R.S."/>
            <person name="Boore J.L."/>
        </authorList>
    </citation>
    <scope>NUCLEOTIDE SEQUENCE [LARGE SCALE GENOMIC DNA]</scope>
    <source>
        <strain evidence="3 4">cv. Gransden 2004</strain>
    </source>
</reference>
<organism evidence="2">
    <name type="scientific">Physcomitrium patens</name>
    <name type="common">Spreading-leaved earth moss</name>
    <name type="synonym">Physcomitrella patens</name>
    <dbReference type="NCBI Taxonomy" id="3218"/>
    <lineage>
        <taxon>Eukaryota</taxon>
        <taxon>Viridiplantae</taxon>
        <taxon>Streptophyta</taxon>
        <taxon>Embryophyta</taxon>
        <taxon>Bryophyta</taxon>
        <taxon>Bryophytina</taxon>
        <taxon>Bryopsida</taxon>
        <taxon>Funariidae</taxon>
        <taxon>Funariales</taxon>
        <taxon>Funariaceae</taxon>
        <taxon>Physcomitrium</taxon>
    </lineage>
</organism>
<feature type="compositionally biased region" description="Polar residues" evidence="1">
    <location>
        <begin position="94"/>
        <end position="103"/>
    </location>
</feature>
<keyword evidence="4" id="KW-1185">Reference proteome</keyword>
<evidence type="ECO:0000313" key="4">
    <source>
        <dbReference type="Proteomes" id="UP000006727"/>
    </source>
</evidence>
<evidence type="ECO:0000313" key="3">
    <source>
        <dbReference type="EnsemblPlants" id="PAC:32985084.CDS.1"/>
    </source>
</evidence>
<protein>
    <submittedName>
        <fullName evidence="2 3">Uncharacterized protein</fullName>
    </submittedName>
</protein>
<name>A0A2K1J8N1_PHYPA</name>
<dbReference type="Gramene" id="Pp3c16_14880V3.1">
    <property type="protein sequence ID" value="PAC:32985084.CDS.1"/>
    <property type="gene ID" value="Pp3c16_14880"/>
</dbReference>
<evidence type="ECO:0000256" key="1">
    <source>
        <dbReference type="SAM" id="MobiDB-lite"/>
    </source>
</evidence>
<reference evidence="2 4" key="2">
    <citation type="journal article" date="2018" name="Plant J.">
        <title>The Physcomitrella patens chromosome-scale assembly reveals moss genome structure and evolution.</title>
        <authorList>
            <person name="Lang D."/>
            <person name="Ullrich K.K."/>
            <person name="Murat F."/>
            <person name="Fuchs J."/>
            <person name="Jenkins J."/>
            <person name="Haas F.B."/>
            <person name="Piednoel M."/>
            <person name="Gundlach H."/>
            <person name="Van Bel M."/>
            <person name="Meyberg R."/>
            <person name="Vives C."/>
            <person name="Morata J."/>
            <person name="Symeonidi A."/>
            <person name="Hiss M."/>
            <person name="Muchero W."/>
            <person name="Kamisugi Y."/>
            <person name="Saleh O."/>
            <person name="Blanc G."/>
            <person name="Decker E.L."/>
            <person name="van Gessel N."/>
            <person name="Grimwood J."/>
            <person name="Hayes R.D."/>
            <person name="Graham S.W."/>
            <person name="Gunter L.E."/>
            <person name="McDaniel S.F."/>
            <person name="Hoernstein S.N.W."/>
            <person name="Larsson A."/>
            <person name="Li F.W."/>
            <person name="Perroud P.F."/>
            <person name="Phillips J."/>
            <person name="Ranjan P."/>
            <person name="Rokshar D.S."/>
            <person name="Rothfels C.J."/>
            <person name="Schneider L."/>
            <person name="Shu S."/>
            <person name="Stevenson D.W."/>
            <person name="Thummler F."/>
            <person name="Tillich M."/>
            <person name="Villarreal Aguilar J.C."/>
            <person name="Widiez T."/>
            <person name="Wong G.K."/>
            <person name="Wymore A."/>
            <person name="Zhang Y."/>
            <person name="Zimmer A.D."/>
            <person name="Quatrano R.S."/>
            <person name="Mayer K.F.X."/>
            <person name="Goodstein D."/>
            <person name="Casacuberta J.M."/>
            <person name="Vandepoele K."/>
            <person name="Reski R."/>
            <person name="Cuming A.C."/>
            <person name="Tuskan G.A."/>
            <person name="Maumus F."/>
            <person name="Salse J."/>
            <person name="Schmutz J."/>
            <person name="Rensing S.A."/>
        </authorList>
    </citation>
    <scope>NUCLEOTIDE SEQUENCE [LARGE SCALE GENOMIC DNA]</scope>
    <source>
        <strain evidence="3 4">cv. Gransden 2004</strain>
    </source>
</reference>
<dbReference type="EMBL" id="ABEU02000016">
    <property type="protein sequence ID" value="PNR37881.1"/>
    <property type="molecule type" value="Genomic_DNA"/>
</dbReference>
<feature type="compositionally biased region" description="Basic residues" evidence="1">
    <location>
        <begin position="104"/>
        <end position="113"/>
    </location>
</feature>
<gene>
    <name evidence="2" type="ORF">PHYPA_020991</name>
</gene>
<dbReference type="Proteomes" id="UP000006727">
    <property type="component" value="Chromosome 16"/>
</dbReference>
<accession>A0A2K1J8N1</accession>
<dbReference type="AlphaFoldDB" id="A0A2K1J8N1"/>